<organism evidence="3 4">
    <name type="scientific">Methanococcoides seepicolus</name>
    <dbReference type="NCBI Taxonomy" id="2828780"/>
    <lineage>
        <taxon>Archaea</taxon>
        <taxon>Methanobacteriati</taxon>
        <taxon>Methanobacteriota</taxon>
        <taxon>Stenosarchaea group</taxon>
        <taxon>Methanomicrobia</taxon>
        <taxon>Methanosarcinales</taxon>
        <taxon>Methanosarcinaceae</taxon>
        <taxon>Methanococcoides</taxon>
    </lineage>
</organism>
<dbReference type="EMBL" id="JAGSOI010000005">
    <property type="protein sequence ID" value="MCM1985880.1"/>
    <property type="molecule type" value="Genomic_DNA"/>
</dbReference>
<reference evidence="3" key="1">
    <citation type="journal article" date="2021" name="mSystems">
        <title>Bacteria and Archaea Synergistically Convert Glycine Betaine to Biogenic Methane in the Formosa Cold Seep of the South China Sea.</title>
        <authorList>
            <person name="Li L."/>
            <person name="Zhang W."/>
            <person name="Zhang S."/>
            <person name="Song L."/>
            <person name="Sun Q."/>
            <person name="Zhang H."/>
            <person name="Xiang H."/>
            <person name="Dong X."/>
        </authorList>
    </citation>
    <scope>NUCLEOTIDE SEQUENCE</scope>
    <source>
        <strain evidence="3">LLY</strain>
    </source>
</reference>
<dbReference type="SUPFAM" id="SSF53756">
    <property type="entry name" value="UDP-Glycosyltransferase/glycogen phosphorylase"/>
    <property type="match status" value="1"/>
</dbReference>
<name>A0A9E4ZDR4_9EURY</name>
<dbReference type="RefSeq" id="WP_250867250.1">
    <property type="nucleotide sequence ID" value="NZ_JAGSOI010000005.1"/>
</dbReference>
<feature type="domain" description="Glycosyl transferase family 28 C-terminal" evidence="2">
    <location>
        <begin position="251"/>
        <end position="350"/>
    </location>
</feature>
<sequence>MKIMLFVCGEGLGHTSRCISLAQQMKASGHEVLMGAYGYSKDLIETKGLRTAEMVPEIQLVGDSGSLDIKSSVIATIKSGQFLRIGKVHRMLKDFDPDIVVSDSYYTGIFSAWMRKKPVYLMVNQSNMEEFFMGKSFFMRSLGKITKRFYTMVFRKVDGIIVPDFPMPDTICKYNLDLEKRVLDSVFYSGPLVGKKYREVREAELKRPHVLSTIGGFGYREPLFHKVIETARLDRNINYTLLSGPSIDSDKFTSLPENVTIMKFIEDQFPYLKSSDLVIAPGGHSMMMEALSFGVPILSFPDMGHSEQENNATSLEEEGCGKRLDYSISPKKLLDHIHQLIENDAYKEKAQYLRSLSHALNGPEAITEMIESKYLNQGSQKKS</sequence>
<dbReference type="PANTHER" id="PTHR21015">
    <property type="entry name" value="UDP-N-ACETYLGLUCOSAMINE--N-ACETYLMURAMYL-(PENTAPEPTIDE) PYROPHOSPHORYL-UNDECAPRENOL N-ACETYLGLUCOSAMINE TRANSFERASE 1"/>
    <property type="match status" value="1"/>
</dbReference>
<dbReference type="GO" id="GO:0016758">
    <property type="term" value="F:hexosyltransferase activity"/>
    <property type="evidence" value="ECO:0007669"/>
    <property type="project" value="InterPro"/>
</dbReference>
<dbReference type="CDD" id="cd03785">
    <property type="entry name" value="GT28_MurG"/>
    <property type="match status" value="1"/>
</dbReference>
<dbReference type="Pfam" id="PF04101">
    <property type="entry name" value="Glyco_tran_28_C"/>
    <property type="match status" value="1"/>
</dbReference>
<reference evidence="3" key="2">
    <citation type="submission" date="2021-04" db="EMBL/GenBank/DDBJ databases">
        <authorList>
            <person name="Dong X."/>
        </authorList>
    </citation>
    <scope>NUCLEOTIDE SEQUENCE</scope>
    <source>
        <strain evidence="3">LLY</strain>
    </source>
</reference>
<proteinExistence type="inferred from homology"/>
<accession>A0A9E4ZDR4</accession>
<evidence type="ECO:0000256" key="1">
    <source>
        <dbReference type="ARBA" id="ARBA00006962"/>
    </source>
</evidence>
<evidence type="ECO:0000313" key="4">
    <source>
        <dbReference type="Proteomes" id="UP001056766"/>
    </source>
</evidence>
<dbReference type="InterPro" id="IPR007235">
    <property type="entry name" value="Glyco_trans_28_C"/>
</dbReference>
<comment type="similarity">
    <text evidence="1">Belongs to the glycosyltransferase 28 family.</text>
</comment>
<dbReference type="Pfam" id="PF13528">
    <property type="entry name" value="Glyco_trans_1_3"/>
    <property type="match status" value="1"/>
</dbReference>
<dbReference type="Proteomes" id="UP001056766">
    <property type="component" value="Unassembled WGS sequence"/>
</dbReference>
<comment type="caution">
    <text evidence="3">The sequence shown here is derived from an EMBL/GenBank/DDBJ whole genome shotgun (WGS) entry which is preliminary data.</text>
</comment>
<keyword evidence="4" id="KW-1185">Reference proteome</keyword>
<dbReference type="PANTHER" id="PTHR21015:SF22">
    <property type="entry name" value="GLYCOSYLTRANSFERASE"/>
    <property type="match status" value="1"/>
</dbReference>
<protein>
    <submittedName>
        <fullName evidence="3">Glycosyltransferase</fullName>
    </submittedName>
</protein>
<evidence type="ECO:0000259" key="2">
    <source>
        <dbReference type="Pfam" id="PF04101"/>
    </source>
</evidence>
<evidence type="ECO:0000313" key="3">
    <source>
        <dbReference type="EMBL" id="MCM1985880.1"/>
    </source>
</evidence>
<gene>
    <name evidence="3" type="ORF">KDK67_02445</name>
</gene>
<dbReference type="Gene3D" id="3.40.50.2000">
    <property type="entry name" value="Glycogen Phosphorylase B"/>
    <property type="match status" value="2"/>
</dbReference>
<dbReference type="AlphaFoldDB" id="A0A9E4ZDR4"/>